<evidence type="ECO:0000313" key="1">
    <source>
        <dbReference type="EMBL" id="WQJ51585.1"/>
    </source>
</evidence>
<organism evidence="1 2">
    <name type="scientific">phage Lak_Megaphage_RVC_AP3_GC26</name>
    <dbReference type="NCBI Taxonomy" id="3109225"/>
    <lineage>
        <taxon>Viruses</taxon>
        <taxon>Duplodnaviria</taxon>
        <taxon>Heunggongvirae</taxon>
        <taxon>Uroviricota</taxon>
        <taxon>Caudoviricetes</taxon>
        <taxon>Caudoviricetes code 15 clade</taxon>
    </lineage>
</organism>
<proteinExistence type="predicted"/>
<keyword evidence="2" id="KW-1185">Reference proteome</keyword>
<dbReference type="Proteomes" id="UP001348805">
    <property type="component" value="Segment"/>
</dbReference>
<accession>A0ABZ0Z3I1</accession>
<name>A0ABZ0Z3I1_9CAUD</name>
<evidence type="ECO:0000313" key="2">
    <source>
        <dbReference type="Proteomes" id="UP001348805"/>
    </source>
</evidence>
<dbReference type="EMBL" id="OR769219">
    <property type="protein sequence ID" value="WQJ51585.1"/>
    <property type="molecule type" value="Genomic_DNA"/>
</dbReference>
<protein>
    <submittedName>
        <fullName evidence="1">Uncharacterized protein</fullName>
    </submittedName>
</protein>
<reference evidence="1 2" key="1">
    <citation type="submission" date="2023-11" db="EMBL/GenBank/DDBJ databases">
        <authorList>
            <person name="Cook R."/>
            <person name="Crisci M."/>
            <person name="Pye H."/>
            <person name="Adriaenssens E."/>
            <person name="Santini J."/>
        </authorList>
    </citation>
    <scope>NUCLEOTIDE SEQUENCE [LARGE SCALE GENOMIC DNA]</scope>
    <source>
        <strain evidence="1">Lak_Megaphage_RVC_AP3_GC26</strain>
    </source>
</reference>
<sequence>MATQLKMTSQQLEEIKTNNFTNFPNGVVRLIKRNKREFLVVDIFKLCNISGCTRAEFLDFVLQYEKIGWKFYTSFSSYVYFKKKRTLIEKIKSFFD</sequence>